<dbReference type="AlphaFoldDB" id="A0AAD1X5F4"/>
<dbReference type="PROSITE" id="PS50014">
    <property type="entry name" value="BROMODOMAIN_2"/>
    <property type="match status" value="1"/>
</dbReference>
<proteinExistence type="predicted"/>
<evidence type="ECO:0000256" key="5">
    <source>
        <dbReference type="PROSITE-ProRule" id="PRU00035"/>
    </source>
</evidence>
<organism evidence="8 9">
    <name type="scientific">Euplotes crassus</name>
    <dbReference type="NCBI Taxonomy" id="5936"/>
    <lineage>
        <taxon>Eukaryota</taxon>
        <taxon>Sar</taxon>
        <taxon>Alveolata</taxon>
        <taxon>Ciliophora</taxon>
        <taxon>Intramacronucleata</taxon>
        <taxon>Spirotrichea</taxon>
        <taxon>Hypotrichia</taxon>
        <taxon>Euplotida</taxon>
        <taxon>Euplotidae</taxon>
        <taxon>Moneuplotes</taxon>
    </lineage>
</organism>
<dbReference type="InterPro" id="IPR001965">
    <property type="entry name" value="Znf_PHD"/>
</dbReference>
<comment type="caution">
    <text evidence="8">The sequence shown here is derived from an EMBL/GenBank/DDBJ whole genome shotgun (WGS) entry which is preliminary data.</text>
</comment>
<keyword evidence="3" id="KW-0862">Zinc</keyword>
<dbReference type="Gene3D" id="3.30.40.10">
    <property type="entry name" value="Zinc/RING finger domain, C3HC4 (zinc finger)"/>
    <property type="match status" value="1"/>
</dbReference>
<keyword evidence="9" id="KW-1185">Reference proteome</keyword>
<dbReference type="PROSITE" id="PS01359">
    <property type="entry name" value="ZF_PHD_1"/>
    <property type="match status" value="1"/>
</dbReference>
<dbReference type="InterPro" id="IPR011011">
    <property type="entry name" value="Znf_FYVE_PHD"/>
</dbReference>
<evidence type="ECO:0000256" key="6">
    <source>
        <dbReference type="SAM" id="MobiDB-lite"/>
    </source>
</evidence>
<dbReference type="InterPro" id="IPR036427">
    <property type="entry name" value="Bromodomain-like_sf"/>
</dbReference>
<dbReference type="EMBL" id="CAMPGE010000680">
    <property type="protein sequence ID" value="CAI2359432.1"/>
    <property type="molecule type" value="Genomic_DNA"/>
</dbReference>
<keyword evidence="4 5" id="KW-0103">Bromodomain</keyword>
<dbReference type="Pfam" id="PF00439">
    <property type="entry name" value="Bromodomain"/>
    <property type="match status" value="1"/>
</dbReference>
<evidence type="ECO:0000259" key="7">
    <source>
        <dbReference type="PROSITE" id="PS50014"/>
    </source>
</evidence>
<feature type="region of interest" description="Disordered" evidence="6">
    <location>
        <begin position="657"/>
        <end position="697"/>
    </location>
</feature>
<evidence type="ECO:0000313" key="8">
    <source>
        <dbReference type="EMBL" id="CAI2359432.1"/>
    </source>
</evidence>
<dbReference type="InterPro" id="IPR019786">
    <property type="entry name" value="Zinc_finger_PHD-type_CS"/>
</dbReference>
<gene>
    <name evidence="8" type="ORF">ECRASSUSDP1_LOCUS723</name>
</gene>
<evidence type="ECO:0000313" key="9">
    <source>
        <dbReference type="Proteomes" id="UP001295684"/>
    </source>
</evidence>
<evidence type="ECO:0000256" key="2">
    <source>
        <dbReference type="ARBA" id="ARBA00022771"/>
    </source>
</evidence>
<dbReference type="Proteomes" id="UP001295684">
    <property type="component" value="Unassembled WGS sequence"/>
</dbReference>
<feature type="compositionally biased region" description="Basic and acidic residues" evidence="6">
    <location>
        <begin position="657"/>
        <end position="678"/>
    </location>
</feature>
<name>A0AAD1X5F4_EUPCR</name>
<keyword evidence="1" id="KW-0479">Metal-binding</keyword>
<dbReference type="SUPFAM" id="SSF57903">
    <property type="entry name" value="FYVE/PHD zinc finger"/>
    <property type="match status" value="1"/>
</dbReference>
<dbReference type="Gene3D" id="1.20.920.10">
    <property type="entry name" value="Bromodomain-like"/>
    <property type="match status" value="1"/>
</dbReference>
<feature type="domain" description="Bromo" evidence="7">
    <location>
        <begin position="514"/>
        <end position="613"/>
    </location>
</feature>
<dbReference type="SUPFAM" id="SSF47370">
    <property type="entry name" value="Bromodomain"/>
    <property type="match status" value="1"/>
</dbReference>
<dbReference type="InterPro" id="IPR013083">
    <property type="entry name" value="Znf_RING/FYVE/PHD"/>
</dbReference>
<accession>A0AAD1X5F4</accession>
<evidence type="ECO:0000256" key="1">
    <source>
        <dbReference type="ARBA" id="ARBA00022723"/>
    </source>
</evidence>
<dbReference type="CDD" id="cd15566">
    <property type="entry name" value="PHD3_NSD"/>
    <property type="match status" value="1"/>
</dbReference>
<sequence>MAAFDVDDYMESIYQRDSIKKIKMKHVKVPTLDIDTIIQVKVLYKGIIDKFIDWDFEDTSLRPIEVATDLVDSLDIQDNNKRLEVIDSITESISEQLTRYLEDSVEQQASIARRKKITPSTIACPECDSIFQPDDENCIQCGFVLKKKNETKFIPKHYENIKIIGDNDSLEFTSRPSRTERQFRIQQKKLEKKTRSRIHKTKDYLTDDKYSCQLWSRIIKDPLINNCEGLEDMISKEDASCLRSLYTRLKEIFCNDPEYRFELDDQQIRDIHYLLDKTYEDLLTDNPITDEIFRQPYTNEDPLAWKNVLEETHNPDPKVQRFRPYNMESHVFRNISHNQLILSNMDAENDDNIPLQTLLDSNQKLSAYLMEKDQVQPRRKGRPKKHDYYTEPIVRIGDLNTLVKILREQAQIQDPSLRSIRERVSIKKISKEENKDPQKCTKCMRISKTKLLVCENCPVVYHPSCMGYEGNFPRRKWKCYFCKIIKYGLKCNLTKIAPAESQWCKSLLGMIKSDWKEIALKLMEVISEYPASKSFWYTEKRDKREYQQKQTYPMNMAKIKKNLEYDIDSSKLPKTAQNTESSLKYEKLDDFLADLLTVFRNTQLFIDPNKMKYKYSEACQKFVMYLLQEEDIFQTQKQPEKRINKRESFTVAEIQESKSEEISDLEEREKQMNEKLGSDEDDYNIVLEDNSSDENKE</sequence>
<reference evidence="8" key="1">
    <citation type="submission" date="2023-07" db="EMBL/GenBank/DDBJ databases">
        <authorList>
            <consortium name="AG Swart"/>
            <person name="Singh M."/>
            <person name="Singh A."/>
            <person name="Seah K."/>
            <person name="Emmerich C."/>
        </authorList>
    </citation>
    <scope>NUCLEOTIDE SEQUENCE</scope>
    <source>
        <strain evidence="8">DP1</strain>
    </source>
</reference>
<evidence type="ECO:0000256" key="4">
    <source>
        <dbReference type="ARBA" id="ARBA00023117"/>
    </source>
</evidence>
<dbReference type="InterPro" id="IPR001487">
    <property type="entry name" value="Bromodomain"/>
</dbReference>
<keyword evidence="2" id="KW-0863">Zinc-finger</keyword>
<protein>
    <recommendedName>
        <fullName evidence="7">Bromo domain-containing protein</fullName>
    </recommendedName>
</protein>
<evidence type="ECO:0000256" key="3">
    <source>
        <dbReference type="ARBA" id="ARBA00022833"/>
    </source>
</evidence>
<dbReference type="GO" id="GO:0008270">
    <property type="term" value="F:zinc ion binding"/>
    <property type="evidence" value="ECO:0007669"/>
    <property type="project" value="UniProtKB-KW"/>
</dbReference>
<dbReference type="SMART" id="SM00249">
    <property type="entry name" value="PHD"/>
    <property type="match status" value="1"/>
</dbReference>